<dbReference type="Proteomes" id="UP000537592">
    <property type="component" value="Unassembled WGS sequence"/>
</dbReference>
<evidence type="ECO:0008006" key="4">
    <source>
        <dbReference type="Google" id="ProtNLM"/>
    </source>
</evidence>
<reference evidence="2 3" key="1">
    <citation type="submission" date="2020-08" db="EMBL/GenBank/DDBJ databases">
        <title>Genomic Encyclopedia of Type Strains, Phase IV (KMG-IV): sequencing the most valuable type-strain genomes for metagenomic binning, comparative biology and taxonomic classification.</title>
        <authorList>
            <person name="Goeker M."/>
        </authorList>
    </citation>
    <scope>NUCLEOTIDE SEQUENCE [LARGE SCALE GENOMIC DNA]</scope>
    <source>
        <strain evidence="2 3">DSM 28760</strain>
    </source>
</reference>
<gene>
    <name evidence="2" type="ORF">FHS81_000387</name>
</gene>
<organism evidence="2 3">
    <name type="scientific">Pseudochelatococcus contaminans</name>
    <dbReference type="NCBI Taxonomy" id="1538103"/>
    <lineage>
        <taxon>Bacteria</taxon>
        <taxon>Pseudomonadati</taxon>
        <taxon>Pseudomonadota</taxon>
        <taxon>Alphaproteobacteria</taxon>
        <taxon>Hyphomicrobiales</taxon>
        <taxon>Chelatococcaceae</taxon>
        <taxon>Pseudochelatococcus</taxon>
    </lineage>
</organism>
<dbReference type="InterPro" id="IPR021417">
    <property type="entry name" value="DUF3060"/>
</dbReference>
<keyword evidence="1" id="KW-0732">Signal</keyword>
<keyword evidence="3" id="KW-1185">Reference proteome</keyword>
<name>A0A7W5Z1M1_9HYPH</name>
<dbReference type="EMBL" id="JACICC010000001">
    <property type="protein sequence ID" value="MBB3808333.1"/>
    <property type="molecule type" value="Genomic_DNA"/>
</dbReference>
<evidence type="ECO:0000313" key="3">
    <source>
        <dbReference type="Proteomes" id="UP000537592"/>
    </source>
</evidence>
<feature type="chain" id="PRO_5031049830" description="DUF3060 domain-containing protein" evidence="1">
    <location>
        <begin position="20"/>
        <end position="170"/>
    </location>
</feature>
<accession>A0A7W5Z1M1</accession>
<dbReference type="RefSeq" id="WP_183750340.1">
    <property type="nucleotide sequence ID" value="NZ_JACICC010000001.1"/>
</dbReference>
<protein>
    <recommendedName>
        <fullName evidence="4">DUF3060 domain-containing protein</fullName>
    </recommendedName>
</protein>
<evidence type="ECO:0000313" key="2">
    <source>
        <dbReference type="EMBL" id="MBB3808333.1"/>
    </source>
</evidence>
<evidence type="ECO:0000256" key="1">
    <source>
        <dbReference type="SAM" id="SignalP"/>
    </source>
</evidence>
<proteinExistence type="predicted"/>
<sequence>MLFRLVITGCLLASTSALAARELVVRGDNLTQTVRCDGHDVDIFGAGNRVSITGECRSIDVKGNRHTVTFEDVDDLDIEGAESTVRGGEANSVDIEGRRNKVEVAIDGEDESGELDISGSENHARITVLSSIEIDVEGDSNRVEWSAATGVPEPVVSTEGRNNQVTRVNR</sequence>
<comment type="caution">
    <text evidence="2">The sequence shown here is derived from an EMBL/GenBank/DDBJ whole genome shotgun (WGS) entry which is preliminary data.</text>
</comment>
<feature type="signal peptide" evidence="1">
    <location>
        <begin position="1"/>
        <end position="19"/>
    </location>
</feature>
<dbReference type="AlphaFoldDB" id="A0A7W5Z1M1"/>
<dbReference type="Pfam" id="PF11259">
    <property type="entry name" value="DUF3060"/>
    <property type="match status" value="2"/>
</dbReference>